<organism evidence="5 6">
    <name type="scientific">Stappia indica</name>
    <dbReference type="NCBI Taxonomy" id="538381"/>
    <lineage>
        <taxon>Bacteria</taxon>
        <taxon>Pseudomonadati</taxon>
        <taxon>Pseudomonadota</taxon>
        <taxon>Alphaproteobacteria</taxon>
        <taxon>Hyphomicrobiales</taxon>
        <taxon>Stappiaceae</taxon>
        <taxon>Stappia</taxon>
    </lineage>
</organism>
<reference evidence="5 6" key="1">
    <citation type="submission" date="2017-08" db="EMBL/GenBank/DDBJ databases">
        <authorList>
            <person name="de Groot N.N."/>
        </authorList>
    </citation>
    <scope>NUCLEOTIDE SEQUENCE [LARGE SCALE GENOMIC DNA]</scope>
    <source>
        <strain evidence="5 6">USBA 352</strain>
    </source>
</reference>
<sequence>MSRPVVPAKDGDPVPAGIRVPNSFRAIKAEILKRISERVWLPGELIPGEEDLAREFGCARVTVNRALRELAEIGLVERKRRAGTRIAEHPLREARLEIPVVRSEVEARGAQYRFSVLSRERLEAPEGMRARLDLPAGTPMLHVRCLHFADNRPWQYEDRWIHVAAVPDIAEEPFERMSPNEWLVKFAPFSEMEIGLSAAAASREEATLLAIEPGAPVFVFERTTWLIDQPITHVRMLHPQSYRMVSRF</sequence>
<dbReference type="AlphaFoldDB" id="A0A285TCM6"/>
<dbReference type="STRING" id="538381.GCA_001696535_03950"/>
<dbReference type="SUPFAM" id="SSF64288">
    <property type="entry name" value="Chorismate lyase-like"/>
    <property type="match status" value="1"/>
</dbReference>
<dbReference type="CDD" id="cd07377">
    <property type="entry name" value="WHTH_GntR"/>
    <property type="match status" value="1"/>
</dbReference>
<accession>A0A285TCM6</accession>
<evidence type="ECO:0000259" key="4">
    <source>
        <dbReference type="PROSITE" id="PS50949"/>
    </source>
</evidence>
<dbReference type="RefSeq" id="WP_097175858.1">
    <property type="nucleotide sequence ID" value="NZ_OBML01000010.1"/>
</dbReference>
<feature type="domain" description="HTH gntR-type" evidence="4">
    <location>
        <begin position="21"/>
        <end position="89"/>
    </location>
</feature>
<dbReference type="Pfam" id="PF00392">
    <property type="entry name" value="GntR"/>
    <property type="match status" value="1"/>
</dbReference>
<gene>
    <name evidence="5" type="ORF">SAMN05421512_110105</name>
</gene>
<dbReference type="OrthoDB" id="9808698at2"/>
<dbReference type="PANTHER" id="PTHR44846:SF16">
    <property type="entry name" value="TRANSCRIPTIONAL REGULATOR PHNF-RELATED"/>
    <property type="match status" value="1"/>
</dbReference>
<evidence type="ECO:0000256" key="1">
    <source>
        <dbReference type="ARBA" id="ARBA00023015"/>
    </source>
</evidence>
<dbReference type="InterPro" id="IPR036388">
    <property type="entry name" value="WH-like_DNA-bd_sf"/>
</dbReference>
<proteinExistence type="predicted"/>
<dbReference type="InterPro" id="IPR050679">
    <property type="entry name" value="Bact_HTH_transcr_reg"/>
</dbReference>
<dbReference type="InterPro" id="IPR028978">
    <property type="entry name" value="Chorismate_lyase_/UTRA_dom_sf"/>
</dbReference>
<dbReference type="GO" id="GO:0003700">
    <property type="term" value="F:DNA-binding transcription factor activity"/>
    <property type="evidence" value="ECO:0007669"/>
    <property type="project" value="InterPro"/>
</dbReference>
<dbReference type="EMBL" id="OBML01000010">
    <property type="protein sequence ID" value="SOC19835.1"/>
    <property type="molecule type" value="Genomic_DNA"/>
</dbReference>
<dbReference type="PRINTS" id="PR00035">
    <property type="entry name" value="HTHGNTR"/>
</dbReference>
<dbReference type="Proteomes" id="UP000219331">
    <property type="component" value="Unassembled WGS sequence"/>
</dbReference>
<dbReference type="Gene3D" id="1.10.10.10">
    <property type="entry name" value="Winged helix-like DNA-binding domain superfamily/Winged helix DNA-binding domain"/>
    <property type="match status" value="1"/>
</dbReference>
<dbReference type="PROSITE" id="PS50949">
    <property type="entry name" value="HTH_GNTR"/>
    <property type="match status" value="1"/>
</dbReference>
<keyword evidence="1" id="KW-0805">Transcription regulation</keyword>
<evidence type="ECO:0000313" key="6">
    <source>
        <dbReference type="Proteomes" id="UP000219331"/>
    </source>
</evidence>
<protein>
    <submittedName>
        <fullName evidence="5">Transcriptional regulator, GntR family</fullName>
    </submittedName>
</protein>
<evidence type="ECO:0000256" key="2">
    <source>
        <dbReference type="ARBA" id="ARBA00023125"/>
    </source>
</evidence>
<dbReference type="InterPro" id="IPR036390">
    <property type="entry name" value="WH_DNA-bd_sf"/>
</dbReference>
<keyword evidence="3" id="KW-0804">Transcription</keyword>
<dbReference type="InterPro" id="IPR000524">
    <property type="entry name" value="Tscrpt_reg_HTH_GntR"/>
</dbReference>
<dbReference type="SMART" id="SM00345">
    <property type="entry name" value="HTH_GNTR"/>
    <property type="match status" value="1"/>
</dbReference>
<dbReference type="GO" id="GO:0003677">
    <property type="term" value="F:DNA binding"/>
    <property type="evidence" value="ECO:0007669"/>
    <property type="project" value="UniProtKB-KW"/>
</dbReference>
<keyword evidence="6" id="KW-1185">Reference proteome</keyword>
<dbReference type="InterPro" id="IPR011663">
    <property type="entry name" value="UTRA"/>
</dbReference>
<evidence type="ECO:0000313" key="5">
    <source>
        <dbReference type="EMBL" id="SOC19835.1"/>
    </source>
</evidence>
<dbReference type="Gene3D" id="3.40.1410.10">
    <property type="entry name" value="Chorismate lyase-like"/>
    <property type="match status" value="1"/>
</dbReference>
<dbReference type="SUPFAM" id="SSF46785">
    <property type="entry name" value="Winged helix' DNA-binding domain"/>
    <property type="match status" value="1"/>
</dbReference>
<evidence type="ECO:0000256" key="3">
    <source>
        <dbReference type="ARBA" id="ARBA00023163"/>
    </source>
</evidence>
<keyword evidence="2" id="KW-0238">DNA-binding</keyword>
<name>A0A285TCM6_9HYPH</name>
<dbReference type="PANTHER" id="PTHR44846">
    <property type="entry name" value="MANNOSYL-D-GLYCERATE TRANSPORT/METABOLISM SYSTEM REPRESSOR MNGR-RELATED"/>
    <property type="match status" value="1"/>
</dbReference>
<dbReference type="SMART" id="SM00866">
    <property type="entry name" value="UTRA"/>
    <property type="match status" value="1"/>
</dbReference>
<dbReference type="Pfam" id="PF07702">
    <property type="entry name" value="UTRA"/>
    <property type="match status" value="1"/>
</dbReference>